<comment type="caution">
    <text evidence="1">The sequence shown here is derived from an EMBL/GenBank/DDBJ whole genome shotgun (WGS) entry which is preliminary data.</text>
</comment>
<dbReference type="AlphaFoldDB" id="A0A367R635"/>
<dbReference type="GO" id="GO:0005198">
    <property type="term" value="F:structural molecule activity"/>
    <property type="evidence" value="ECO:0007669"/>
    <property type="project" value="InterPro"/>
</dbReference>
<keyword evidence="2" id="KW-1185">Reference proteome</keyword>
<sequence length="165" mass="18850">MIVSDFPEILTNSRFYLELKLDGSQEPVDGYFMECQGFKTTQQVIEISEVTPQTWGKNGNTNGRIIRTKIPGNVTYSNIVLRRGLTISMTMWKWLAAVQEGKWGEQRRDGSLVIYNQAANEQFRLEFKNAWPTGYTISDVQAAGSEHEIEEIEVVVEELKRVQVS</sequence>
<dbReference type="InterPro" id="IPR011747">
    <property type="entry name" value="CHP02241"/>
</dbReference>
<dbReference type="EMBL" id="LXQD01000225">
    <property type="protein sequence ID" value="RCJ31579.1"/>
    <property type="molecule type" value="Genomic_DNA"/>
</dbReference>
<gene>
    <name evidence="1" type="ORF">A6770_19580</name>
</gene>
<evidence type="ECO:0000313" key="1">
    <source>
        <dbReference type="EMBL" id="RCJ31579.1"/>
    </source>
</evidence>
<dbReference type="Pfam" id="PF06841">
    <property type="entry name" value="Phage_T4_gp19"/>
    <property type="match status" value="1"/>
</dbReference>
<evidence type="ECO:0000313" key="2">
    <source>
        <dbReference type="Proteomes" id="UP000252107"/>
    </source>
</evidence>
<dbReference type="PANTHER" id="PTHR38009">
    <property type="entry name" value="CONSERVED HYPOTHETICAL PHAGE TAIL PROTEIN"/>
    <property type="match status" value="1"/>
</dbReference>
<protein>
    <submittedName>
        <fullName evidence="1">Phage tail protein</fullName>
    </submittedName>
</protein>
<dbReference type="InterPro" id="IPR010667">
    <property type="entry name" value="Phage_T4_Gp19"/>
</dbReference>
<dbReference type="NCBIfam" id="TIGR02241">
    <property type="entry name" value="conserved hypothetical phage tail region protein"/>
    <property type="match status" value="1"/>
</dbReference>
<organism evidence="1 2">
    <name type="scientific">Nostoc minutum NIES-26</name>
    <dbReference type="NCBI Taxonomy" id="1844469"/>
    <lineage>
        <taxon>Bacteria</taxon>
        <taxon>Bacillati</taxon>
        <taxon>Cyanobacteriota</taxon>
        <taxon>Cyanophyceae</taxon>
        <taxon>Nostocales</taxon>
        <taxon>Nostocaceae</taxon>
        <taxon>Nostoc</taxon>
    </lineage>
</organism>
<name>A0A367R635_9NOSO</name>
<accession>A0A367R635</accession>
<dbReference type="Proteomes" id="UP000252107">
    <property type="component" value="Unassembled WGS sequence"/>
</dbReference>
<dbReference type="PANTHER" id="PTHR38009:SF1">
    <property type="entry name" value="CONSERVED HYPOTHETICAL PHAGE TAIL PROTEIN"/>
    <property type="match status" value="1"/>
</dbReference>
<proteinExistence type="predicted"/>
<reference evidence="1" key="1">
    <citation type="submission" date="2016-04" db="EMBL/GenBank/DDBJ databases">
        <authorList>
            <person name="Tabuchi Yagui T.R."/>
        </authorList>
    </citation>
    <scope>NUCLEOTIDE SEQUENCE [LARGE SCALE GENOMIC DNA]</scope>
    <source>
        <strain evidence="1">NIES-26</strain>
    </source>
</reference>